<proteinExistence type="predicted"/>
<dbReference type="RefSeq" id="WP_229933175.1">
    <property type="nucleotide sequence ID" value="NZ_CAJHOF010000013.1"/>
</dbReference>
<keyword evidence="1 4" id="KW-0349">Heme</keyword>
<dbReference type="Gene3D" id="1.10.760.10">
    <property type="entry name" value="Cytochrome c-like domain"/>
    <property type="match status" value="1"/>
</dbReference>
<evidence type="ECO:0000313" key="6">
    <source>
        <dbReference type="EMBL" id="CAD7289187.1"/>
    </source>
</evidence>
<dbReference type="InterPro" id="IPR036909">
    <property type="entry name" value="Cyt_c-like_dom_sf"/>
</dbReference>
<keyword evidence="3 4" id="KW-0408">Iron</keyword>
<sequence>MRKIPIFILMLSCMIEAKTGEQIYKKCTGCHGLQAEQKFHPKASAIIHMSSDKRLKAMQRYKAGNNNKYGMGSVMRDMLKSLSDDEIFLVNEYINSLKNK</sequence>
<keyword evidence="7" id="KW-1185">Reference proteome</keyword>
<evidence type="ECO:0000256" key="4">
    <source>
        <dbReference type="PROSITE-ProRule" id="PRU00433"/>
    </source>
</evidence>
<dbReference type="PROSITE" id="PS51007">
    <property type="entry name" value="CYTC"/>
    <property type="match status" value="1"/>
</dbReference>
<dbReference type="InterPro" id="IPR009056">
    <property type="entry name" value="Cyt_c-like_dom"/>
</dbReference>
<gene>
    <name evidence="6" type="ORF">LMG7974_01387</name>
</gene>
<organism evidence="6 7">
    <name type="scientific">Campylobacter majalis</name>
    <dbReference type="NCBI Taxonomy" id="2790656"/>
    <lineage>
        <taxon>Bacteria</taxon>
        <taxon>Pseudomonadati</taxon>
        <taxon>Campylobacterota</taxon>
        <taxon>Epsilonproteobacteria</taxon>
        <taxon>Campylobacterales</taxon>
        <taxon>Campylobacteraceae</taxon>
        <taxon>Campylobacter</taxon>
    </lineage>
</organism>
<dbReference type="EMBL" id="CAJHOF010000013">
    <property type="protein sequence ID" value="CAD7289187.1"/>
    <property type="molecule type" value="Genomic_DNA"/>
</dbReference>
<evidence type="ECO:0000313" key="7">
    <source>
        <dbReference type="Proteomes" id="UP000789803"/>
    </source>
</evidence>
<evidence type="ECO:0000256" key="2">
    <source>
        <dbReference type="ARBA" id="ARBA00022723"/>
    </source>
</evidence>
<comment type="caution">
    <text evidence="6">The sequence shown here is derived from an EMBL/GenBank/DDBJ whole genome shotgun (WGS) entry which is preliminary data.</text>
</comment>
<dbReference type="SUPFAM" id="SSF46626">
    <property type="entry name" value="Cytochrome c"/>
    <property type="match status" value="1"/>
</dbReference>
<accession>A0ABM8Q888</accession>
<keyword evidence="2 4" id="KW-0479">Metal-binding</keyword>
<feature type="domain" description="Cytochrome c" evidence="5">
    <location>
        <begin position="15"/>
        <end position="98"/>
    </location>
</feature>
<protein>
    <recommendedName>
        <fullName evidence="5">Cytochrome c domain-containing protein</fullName>
    </recommendedName>
</protein>
<evidence type="ECO:0000256" key="1">
    <source>
        <dbReference type="ARBA" id="ARBA00022617"/>
    </source>
</evidence>
<dbReference type="Proteomes" id="UP000789803">
    <property type="component" value="Unassembled WGS sequence"/>
</dbReference>
<dbReference type="Pfam" id="PF00034">
    <property type="entry name" value="Cytochrom_C"/>
    <property type="match status" value="1"/>
</dbReference>
<name>A0ABM8Q888_9BACT</name>
<evidence type="ECO:0000256" key="3">
    <source>
        <dbReference type="ARBA" id="ARBA00023004"/>
    </source>
</evidence>
<reference evidence="6 7" key="1">
    <citation type="submission" date="2020-11" db="EMBL/GenBank/DDBJ databases">
        <authorList>
            <person name="Peeters C."/>
        </authorList>
    </citation>
    <scope>NUCLEOTIDE SEQUENCE [LARGE SCALE GENOMIC DNA]</scope>
    <source>
        <strain evidence="6 7">LMG 7974</strain>
    </source>
</reference>
<evidence type="ECO:0000259" key="5">
    <source>
        <dbReference type="PROSITE" id="PS51007"/>
    </source>
</evidence>